<keyword evidence="3" id="KW-0233">DNA recombination</keyword>
<reference evidence="8 9" key="1">
    <citation type="submission" date="2021-02" db="EMBL/GenBank/DDBJ databases">
        <title>Variation within the Batrachochytrium salamandrivorans European outbreak.</title>
        <authorList>
            <person name="Kelly M."/>
            <person name="Pasmans F."/>
            <person name="Shea T.P."/>
            <person name="Munoz J.F."/>
            <person name="Carranza S."/>
            <person name="Cuomo C.A."/>
            <person name="Martel A."/>
        </authorList>
    </citation>
    <scope>NUCLEOTIDE SEQUENCE [LARGE SCALE GENOMIC DNA]</scope>
    <source>
        <strain evidence="8 9">AMFP18/2</strain>
    </source>
</reference>
<proteinExistence type="inferred from homology"/>
<keyword evidence="9" id="KW-1185">Reference proteome</keyword>
<keyword evidence="6" id="KW-0175">Coiled coil</keyword>
<sequence>MARTAAPVKIQQQDVSGDTQAYLHKQNRPYNSTDIFNNLKGSISKTCLLKILSLCTEQQLIQSKTYGKSVIYAPIQYDETPDASDKVATTASALELANKDLVMHRETLKTLTNELAKLSKSLPTCEAKAKLDQINQRNDLLTRRLEILSNGKCLASPEQCRDISSRWMTYRHEWRRRQKWFNTAWQQIFDGSREEGINLMATIGIERDEDVGVKFDE</sequence>
<evidence type="ECO:0000256" key="2">
    <source>
        <dbReference type="ARBA" id="ARBA00007922"/>
    </source>
</evidence>
<gene>
    <name evidence="8" type="ORF">BASA50_009672</name>
</gene>
<evidence type="ECO:0000256" key="5">
    <source>
        <dbReference type="ARBA" id="ARBA00023254"/>
    </source>
</evidence>
<comment type="caution">
    <text evidence="8">The sequence shown here is derived from an EMBL/GenBank/DDBJ whole genome shotgun (WGS) entry which is preliminary data.</text>
</comment>
<evidence type="ECO:0000313" key="8">
    <source>
        <dbReference type="EMBL" id="KAH6589970.1"/>
    </source>
</evidence>
<evidence type="ECO:0000256" key="4">
    <source>
        <dbReference type="ARBA" id="ARBA00023242"/>
    </source>
</evidence>
<comment type="subcellular location">
    <subcellularLocation>
        <location evidence="1">Nucleus</location>
    </subcellularLocation>
</comment>
<dbReference type="PANTHER" id="PTHR15938">
    <property type="entry name" value="TBP-1 INTERACTING PROTEIN"/>
    <property type="match status" value="1"/>
</dbReference>
<dbReference type="Gene3D" id="1.10.10.10">
    <property type="entry name" value="Winged helix-like DNA-binding domain superfamily/Winged helix DNA-binding domain"/>
    <property type="match status" value="1"/>
</dbReference>
<keyword evidence="4" id="KW-0539">Nucleus</keyword>
<feature type="domain" description="Homologous-pairing protein 2 winged helix" evidence="7">
    <location>
        <begin position="20"/>
        <end position="72"/>
    </location>
</feature>
<evidence type="ECO:0000256" key="1">
    <source>
        <dbReference type="ARBA" id="ARBA00004123"/>
    </source>
</evidence>
<comment type="similarity">
    <text evidence="2">Belongs to the HOP2 family.</text>
</comment>
<protein>
    <recommendedName>
        <fullName evidence="7">Homologous-pairing protein 2 winged helix domain-containing protein</fullName>
    </recommendedName>
</protein>
<keyword evidence="5" id="KW-0469">Meiosis</keyword>
<dbReference type="Proteomes" id="UP001648503">
    <property type="component" value="Unassembled WGS sequence"/>
</dbReference>
<dbReference type="InterPro" id="IPR010776">
    <property type="entry name" value="Hop2_WH_dom"/>
</dbReference>
<dbReference type="Pfam" id="PF07106">
    <property type="entry name" value="WHD_TBPIP"/>
    <property type="match status" value="1"/>
</dbReference>
<accession>A0ABQ8F0J5</accession>
<feature type="coiled-coil region" evidence="6">
    <location>
        <begin position="94"/>
        <end position="151"/>
    </location>
</feature>
<dbReference type="InterPro" id="IPR036388">
    <property type="entry name" value="WH-like_DNA-bd_sf"/>
</dbReference>
<evidence type="ECO:0000259" key="7">
    <source>
        <dbReference type="Pfam" id="PF07106"/>
    </source>
</evidence>
<evidence type="ECO:0000256" key="3">
    <source>
        <dbReference type="ARBA" id="ARBA00023172"/>
    </source>
</evidence>
<dbReference type="EMBL" id="JAFCIX010000438">
    <property type="protein sequence ID" value="KAH6589970.1"/>
    <property type="molecule type" value="Genomic_DNA"/>
</dbReference>
<evidence type="ECO:0000313" key="9">
    <source>
        <dbReference type="Proteomes" id="UP001648503"/>
    </source>
</evidence>
<name>A0ABQ8F0J5_9FUNG</name>
<dbReference type="PANTHER" id="PTHR15938:SF0">
    <property type="entry name" value="HOMOLOGOUS-PAIRING PROTEIN 2 HOMOLOG"/>
    <property type="match status" value="1"/>
</dbReference>
<organism evidence="8 9">
    <name type="scientific">Batrachochytrium salamandrivorans</name>
    <dbReference type="NCBI Taxonomy" id="1357716"/>
    <lineage>
        <taxon>Eukaryota</taxon>
        <taxon>Fungi</taxon>
        <taxon>Fungi incertae sedis</taxon>
        <taxon>Chytridiomycota</taxon>
        <taxon>Chytridiomycota incertae sedis</taxon>
        <taxon>Chytridiomycetes</taxon>
        <taxon>Rhizophydiales</taxon>
        <taxon>Rhizophydiales incertae sedis</taxon>
        <taxon>Batrachochytrium</taxon>
    </lineage>
</organism>
<evidence type="ECO:0000256" key="6">
    <source>
        <dbReference type="SAM" id="Coils"/>
    </source>
</evidence>